<dbReference type="eggNOG" id="COG3209">
    <property type="taxonomic scope" value="Bacteria"/>
</dbReference>
<keyword evidence="3" id="KW-1185">Reference proteome</keyword>
<dbReference type="EMBL" id="AAWS01000021">
    <property type="protein sequence ID" value="EAY27740.1"/>
    <property type="molecule type" value="Genomic_DNA"/>
</dbReference>
<name>A1ZPK1_MICM2</name>
<dbReference type="GO" id="GO:0008294">
    <property type="term" value="F:calcium- and calmodulin-responsive adenylate cyclase activity"/>
    <property type="evidence" value="ECO:0007669"/>
    <property type="project" value="InterPro"/>
</dbReference>
<evidence type="ECO:0000313" key="2">
    <source>
        <dbReference type="EMBL" id="EAY27740.1"/>
    </source>
</evidence>
<comment type="caution">
    <text evidence="2">The sequence shown here is derived from an EMBL/GenBank/DDBJ whole genome shotgun (WGS) entry which is preliminary data.</text>
</comment>
<reference evidence="2 3" key="1">
    <citation type="submission" date="2007-01" db="EMBL/GenBank/DDBJ databases">
        <authorList>
            <person name="Haygood M."/>
            <person name="Podell S."/>
            <person name="Anderson C."/>
            <person name="Hopkinson B."/>
            <person name="Roe K."/>
            <person name="Barbeau K."/>
            <person name="Gaasterland T."/>
            <person name="Ferriera S."/>
            <person name="Johnson J."/>
            <person name="Kravitz S."/>
            <person name="Beeson K."/>
            <person name="Sutton G."/>
            <person name="Rogers Y.-H."/>
            <person name="Friedman R."/>
            <person name="Frazier M."/>
            <person name="Venter J.C."/>
        </authorList>
    </citation>
    <scope>NUCLEOTIDE SEQUENCE [LARGE SCALE GENOMIC DNA]</scope>
    <source>
        <strain evidence="2 3">ATCC 23134</strain>
    </source>
</reference>
<dbReference type="OrthoDB" id="1550625at2"/>
<proteinExistence type="predicted"/>
<dbReference type="Pfam" id="PF03497">
    <property type="entry name" value="Anthrax_toxA"/>
    <property type="match status" value="1"/>
</dbReference>
<organism evidence="2 3">
    <name type="scientific">Microscilla marina ATCC 23134</name>
    <dbReference type="NCBI Taxonomy" id="313606"/>
    <lineage>
        <taxon>Bacteria</taxon>
        <taxon>Pseudomonadati</taxon>
        <taxon>Bacteroidota</taxon>
        <taxon>Cytophagia</taxon>
        <taxon>Cytophagales</taxon>
        <taxon>Microscillaceae</taxon>
        <taxon>Microscilla</taxon>
    </lineage>
</organism>
<dbReference type="AlphaFoldDB" id="A1ZPK1"/>
<dbReference type="InterPro" id="IPR037017">
    <property type="entry name" value="Anthrax_toxin_edema_cen_sf"/>
</dbReference>
<accession>A1ZPK1</accession>
<dbReference type="Proteomes" id="UP000004095">
    <property type="component" value="Unassembled WGS sequence"/>
</dbReference>
<evidence type="ECO:0000259" key="1">
    <source>
        <dbReference type="Pfam" id="PF03497"/>
    </source>
</evidence>
<dbReference type="InterPro" id="IPR035099">
    <property type="entry name" value="Anthrax_toxin_C-terminal"/>
</dbReference>
<sequence>MQTGDNALKAVGMPECHGRQFLDAAEQQKTIIMSRAPGKYATKLIEEGYASKGFHNKAKSCNWGPMAGFVNTHPLFSKAGLTVDGQNSQKKSIKKAFKAGAQSTQVVISEARRLELINDLRLLREVPEDSGLKLFREMNKLNGLTPTCYKFSPLMTHVKGDYVKEASGYRFYLKERFLRTSDEFTSWQSAFVNTSLPKLWEVYYTVPEKPAVFLPVKSFVDPNFKKVNMDDYMSDRIIHLYATTADFDLFSVWVDRTLVQQQMAQYKLDGKPEKAEELELMSREMDMRPAATLTLFSYSATEVHEDAEVGNITPRLSLLKNILNEKFKKNCGYNMGNLVHHSDEAGRPKIDDVDYPFIAFLPDNNEVATAYKSRIITIDGNGDYETVKREFKGLIDKAVNANFRVCLNPGWAKDLGEDKYLQYIIASNPKNNPFRKHYKEPTVVG</sequence>
<evidence type="ECO:0000313" key="3">
    <source>
        <dbReference type="Proteomes" id="UP000004095"/>
    </source>
</evidence>
<dbReference type="InterPro" id="IPR005165">
    <property type="entry name" value="Anthrax_toxin_edema_cen"/>
</dbReference>
<dbReference type="RefSeq" id="WP_002699106.1">
    <property type="nucleotide sequence ID" value="NZ_AAWS01000021.1"/>
</dbReference>
<protein>
    <submittedName>
        <fullName evidence="2">Putative insecticidal toxin complex</fullName>
    </submittedName>
</protein>
<feature type="domain" description="Anthrax toxin edema factor central" evidence="1">
    <location>
        <begin position="5"/>
        <end position="137"/>
    </location>
</feature>
<dbReference type="GO" id="GO:0005576">
    <property type="term" value="C:extracellular region"/>
    <property type="evidence" value="ECO:0007669"/>
    <property type="project" value="InterPro"/>
</dbReference>
<gene>
    <name evidence="2" type="ORF">M23134_03809</name>
</gene>
<dbReference type="Gene3D" id="3.30.70.1720">
    <property type="match status" value="1"/>
</dbReference>
<dbReference type="SUPFAM" id="SSF81298">
    <property type="entry name" value="Adenylylcyclase toxin (the edema factor)"/>
    <property type="match status" value="2"/>
</dbReference>
<dbReference type="Gene3D" id="3.90.1760.10">
    <property type="entry name" value="Anthrax toxin, edema factor, central domain"/>
    <property type="match status" value="1"/>
</dbReference>